<organism evidence="2 3">
    <name type="scientific">Anatilimnocola aggregata</name>
    <dbReference type="NCBI Taxonomy" id="2528021"/>
    <lineage>
        <taxon>Bacteria</taxon>
        <taxon>Pseudomonadati</taxon>
        <taxon>Planctomycetota</taxon>
        <taxon>Planctomycetia</taxon>
        <taxon>Pirellulales</taxon>
        <taxon>Pirellulaceae</taxon>
        <taxon>Anatilimnocola</taxon>
    </lineage>
</organism>
<evidence type="ECO:0000313" key="3">
    <source>
        <dbReference type="Proteomes" id="UP000315017"/>
    </source>
</evidence>
<dbReference type="KEGG" id="aagg:ETAA8_21080"/>
<reference evidence="2 3" key="1">
    <citation type="submission" date="2019-02" db="EMBL/GenBank/DDBJ databases">
        <title>Deep-cultivation of Planctomycetes and their phenomic and genomic characterization uncovers novel biology.</title>
        <authorList>
            <person name="Wiegand S."/>
            <person name="Jogler M."/>
            <person name="Boedeker C."/>
            <person name="Pinto D."/>
            <person name="Vollmers J."/>
            <person name="Rivas-Marin E."/>
            <person name="Kohn T."/>
            <person name="Peeters S.H."/>
            <person name="Heuer A."/>
            <person name="Rast P."/>
            <person name="Oberbeckmann S."/>
            <person name="Bunk B."/>
            <person name="Jeske O."/>
            <person name="Meyerdierks A."/>
            <person name="Storesund J.E."/>
            <person name="Kallscheuer N."/>
            <person name="Luecker S."/>
            <person name="Lage O.M."/>
            <person name="Pohl T."/>
            <person name="Merkel B.J."/>
            <person name="Hornburger P."/>
            <person name="Mueller R.-W."/>
            <person name="Bruemmer F."/>
            <person name="Labrenz M."/>
            <person name="Spormann A.M."/>
            <person name="Op den Camp H."/>
            <person name="Overmann J."/>
            <person name="Amann R."/>
            <person name="Jetten M.S.M."/>
            <person name="Mascher T."/>
            <person name="Medema M.H."/>
            <person name="Devos D.P."/>
            <person name="Kaster A.-K."/>
            <person name="Ovreas L."/>
            <person name="Rohde M."/>
            <person name="Galperin M.Y."/>
            <person name="Jogler C."/>
        </authorList>
    </citation>
    <scope>NUCLEOTIDE SEQUENCE [LARGE SCALE GENOMIC DNA]</scope>
    <source>
        <strain evidence="2 3">ETA_A8</strain>
    </source>
</reference>
<sequence length="70" mass="7185">MLSTLLLMTVVLMVSVGNLALGFGLAIHLGHGPAGGWQALLFWKKSHAAEGDAGGHPATEHSPAPAKAHH</sequence>
<accession>A0A517Y9X2</accession>
<feature type="region of interest" description="Disordered" evidence="1">
    <location>
        <begin position="49"/>
        <end position="70"/>
    </location>
</feature>
<evidence type="ECO:0000256" key="1">
    <source>
        <dbReference type="SAM" id="MobiDB-lite"/>
    </source>
</evidence>
<dbReference type="Proteomes" id="UP000315017">
    <property type="component" value="Chromosome"/>
</dbReference>
<keyword evidence="3" id="KW-1185">Reference proteome</keyword>
<gene>
    <name evidence="2" type="ORF">ETAA8_21080</name>
</gene>
<dbReference type="AlphaFoldDB" id="A0A517Y9X2"/>
<proteinExistence type="predicted"/>
<protein>
    <submittedName>
        <fullName evidence="2">Uncharacterized protein</fullName>
    </submittedName>
</protein>
<name>A0A517Y9X2_9BACT</name>
<evidence type="ECO:0000313" key="2">
    <source>
        <dbReference type="EMBL" id="QDU27024.1"/>
    </source>
</evidence>
<dbReference type="RefSeq" id="WP_145087902.1">
    <property type="nucleotide sequence ID" value="NZ_CP036274.1"/>
</dbReference>
<dbReference type="EMBL" id="CP036274">
    <property type="protein sequence ID" value="QDU27024.1"/>
    <property type="molecule type" value="Genomic_DNA"/>
</dbReference>